<name>A0ABY7AKY6_9ALTE</name>
<proteinExistence type="predicted"/>
<dbReference type="Pfam" id="PF01904">
    <property type="entry name" value="DUF72"/>
    <property type="match status" value="1"/>
</dbReference>
<evidence type="ECO:0000313" key="1">
    <source>
        <dbReference type="EMBL" id="WAJ70134.1"/>
    </source>
</evidence>
<dbReference type="InterPro" id="IPR002763">
    <property type="entry name" value="DUF72"/>
</dbReference>
<dbReference type="PANTHER" id="PTHR30348">
    <property type="entry name" value="UNCHARACTERIZED PROTEIN YECE"/>
    <property type="match status" value="1"/>
</dbReference>
<organism evidence="1 2">
    <name type="scientific">Catenovulum adriaticum</name>
    <dbReference type="NCBI Taxonomy" id="2984846"/>
    <lineage>
        <taxon>Bacteria</taxon>
        <taxon>Pseudomonadati</taxon>
        <taxon>Pseudomonadota</taxon>
        <taxon>Gammaproteobacteria</taxon>
        <taxon>Alteromonadales</taxon>
        <taxon>Alteromonadaceae</taxon>
        <taxon>Catenovulum</taxon>
    </lineage>
</organism>
<protein>
    <submittedName>
        <fullName evidence="1">DUF72 domain-containing protein</fullName>
    </submittedName>
</protein>
<dbReference type="SUPFAM" id="SSF117396">
    <property type="entry name" value="TM1631-like"/>
    <property type="match status" value="1"/>
</dbReference>
<reference evidence="1" key="1">
    <citation type="submission" date="2022-10" db="EMBL/GenBank/DDBJ databases">
        <title>Catenovulum adriacola sp. nov. isolated in the Harbour of Susak.</title>
        <authorList>
            <person name="Schoch T."/>
            <person name="Reich S.J."/>
            <person name="Stoeferle S."/>
            <person name="Flaiz M."/>
            <person name="Kazda M."/>
            <person name="Riedel C.U."/>
            <person name="Duerre P."/>
        </authorList>
    </citation>
    <scope>NUCLEOTIDE SEQUENCE</scope>
    <source>
        <strain evidence="1">TS8</strain>
    </source>
</reference>
<dbReference type="EMBL" id="CP109965">
    <property type="protein sequence ID" value="WAJ70134.1"/>
    <property type="molecule type" value="Genomic_DNA"/>
</dbReference>
<gene>
    <name evidence="1" type="ORF">OLW01_13475</name>
</gene>
<sequence>MSAHKAQIQLGCPQWSHPDWQHNFFSDKRAAKQHLAEYAQYYTSVEGNTTFYALPSVQTVSQWSAQVNQHFKFCFKLPQLITHKQGLAASQTQIEDFFALFSPMLDKQQIAAFQVQLPPYFSANRLAELADFLSQYSHKVPLAVEVRHPDFFNKGDSEKALNQLLIQYNVDRVMMDTRPVHSELPHSKAIIDAQNKKPKVPVHLLSTGEQPIVRYVGQTNLMANQPFIQPWLKHFESWLNQGKRPYLFIHTADNAQVHELSRLWLKLLTEQLGYTPYRNQDWPIELAKQHSKQTNLF</sequence>
<dbReference type="PANTHER" id="PTHR30348:SF9">
    <property type="entry name" value="UPF0759 PROTEIN YECE"/>
    <property type="match status" value="1"/>
</dbReference>
<dbReference type="Gene3D" id="3.20.20.410">
    <property type="entry name" value="Protein of unknown function UPF0759"/>
    <property type="match status" value="1"/>
</dbReference>
<accession>A0ABY7AKY6</accession>
<evidence type="ECO:0000313" key="2">
    <source>
        <dbReference type="Proteomes" id="UP001163726"/>
    </source>
</evidence>
<dbReference type="InterPro" id="IPR036520">
    <property type="entry name" value="UPF0759_sf"/>
</dbReference>
<keyword evidence="2" id="KW-1185">Reference proteome</keyword>
<dbReference type="Proteomes" id="UP001163726">
    <property type="component" value="Chromosome"/>
</dbReference>
<dbReference type="RefSeq" id="WP_268074437.1">
    <property type="nucleotide sequence ID" value="NZ_CP109965.1"/>
</dbReference>